<evidence type="ECO:0000313" key="9">
    <source>
        <dbReference type="EMBL" id="MCW2307687.1"/>
    </source>
</evidence>
<evidence type="ECO:0000256" key="4">
    <source>
        <dbReference type="ARBA" id="ARBA00022692"/>
    </source>
</evidence>
<dbReference type="EMBL" id="JAOQNS010000005">
    <property type="protein sequence ID" value="MCW2307687.1"/>
    <property type="molecule type" value="Genomic_DNA"/>
</dbReference>
<keyword evidence="10" id="KW-1185">Reference proteome</keyword>
<dbReference type="PANTHER" id="PTHR30558:SF3">
    <property type="entry name" value="BIOPOLYMER TRANSPORT PROTEIN EXBD-RELATED"/>
    <property type="match status" value="1"/>
</dbReference>
<keyword evidence="7" id="KW-0653">Protein transport</keyword>
<keyword evidence="6 8" id="KW-0472">Membrane</keyword>
<evidence type="ECO:0000313" key="10">
    <source>
        <dbReference type="Proteomes" id="UP001209755"/>
    </source>
</evidence>
<dbReference type="InterPro" id="IPR003400">
    <property type="entry name" value="ExbD"/>
</dbReference>
<accession>A0ABT3HBC3</accession>
<comment type="similarity">
    <text evidence="2 7">Belongs to the ExbD/TolR family.</text>
</comment>
<dbReference type="PANTHER" id="PTHR30558">
    <property type="entry name" value="EXBD MEMBRANE COMPONENT OF PMF-DRIVEN MACROMOLECULE IMPORT SYSTEM"/>
    <property type="match status" value="1"/>
</dbReference>
<evidence type="ECO:0000256" key="6">
    <source>
        <dbReference type="ARBA" id="ARBA00023136"/>
    </source>
</evidence>
<evidence type="ECO:0000256" key="7">
    <source>
        <dbReference type="RuleBase" id="RU003879"/>
    </source>
</evidence>
<gene>
    <name evidence="9" type="ORF">M2319_002024</name>
</gene>
<dbReference type="Pfam" id="PF02472">
    <property type="entry name" value="ExbD"/>
    <property type="match status" value="1"/>
</dbReference>
<comment type="subcellular location">
    <subcellularLocation>
        <location evidence="1">Cell membrane</location>
        <topology evidence="1">Single-pass membrane protein</topology>
    </subcellularLocation>
    <subcellularLocation>
        <location evidence="7">Cell membrane</location>
        <topology evidence="7">Single-pass type II membrane protein</topology>
    </subcellularLocation>
</comment>
<evidence type="ECO:0000256" key="1">
    <source>
        <dbReference type="ARBA" id="ARBA00004162"/>
    </source>
</evidence>
<dbReference type="Proteomes" id="UP001209755">
    <property type="component" value="Unassembled WGS sequence"/>
</dbReference>
<evidence type="ECO:0000256" key="5">
    <source>
        <dbReference type="ARBA" id="ARBA00022989"/>
    </source>
</evidence>
<feature type="transmembrane region" description="Helical" evidence="8">
    <location>
        <begin position="12"/>
        <end position="31"/>
    </location>
</feature>
<evidence type="ECO:0000256" key="8">
    <source>
        <dbReference type="SAM" id="Phobius"/>
    </source>
</evidence>
<name>A0ABT3HBC3_9HYPH</name>
<sequence length="133" mass="13975">MKLERARRRRPIGITSLIDVIFLLLLFFMLASSFSRYQALPVSAGISGAGNSSSRPLLLRVHDATRIDLNGEAVTLEELAERLGETGGAGSNAGAKPVAIWSGPEAATQHVVDALVAVRGAGREALVIAGQGR</sequence>
<reference evidence="10" key="1">
    <citation type="submission" date="2023-07" db="EMBL/GenBank/DDBJ databases">
        <title>Genome sequencing of Purple Non-Sulfur Bacteria from various extreme environments.</title>
        <authorList>
            <person name="Mayer M."/>
        </authorList>
    </citation>
    <scope>NUCLEOTIDE SEQUENCE [LARGE SCALE GENOMIC DNA]</scope>
    <source>
        <strain evidence="10">DSM 17935</strain>
    </source>
</reference>
<organism evidence="9 10">
    <name type="scientific">Rhodobium gokarnense</name>
    <dbReference type="NCBI Taxonomy" id="364296"/>
    <lineage>
        <taxon>Bacteria</taxon>
        <taxon>Pseudomonadati</taxon>
        <taxon>Pseudomonadota</taxon>
        <taxon>Alphaproteobacteria</taxon>
        <taxon>Hyphomicrobiales</taxon>
        <taxon>Rhodobiaceae</taxon>
        <taxon>Rhodobium</taxon>
    </lineage>
</organism>
<comment type="caution">
    <text evidence="9">The sequence shown here is derived from an EMBL/GenBank/DDBJ whole genome shotgun (WGS) entry which is preliminary data.</text>
</comment>
<proteinExistence type="inferred from homology"/>
<keyword evidence="7" id="KW-0813">Transport</keyword>
<evidence type="ECO:0000256" key="3">
    <source>
        <dbReference type="ARBA" id="ARBA00022475"/>
    </source>
</evidence>
<evidence type="ECO:0000256" key="2">
    <source>
        <dbReference type="ARBA" id="ARBA00005811"/>
    </source>
</evidence>
<keyword evidence="5 8" id="KW-1133">Transmembrane helix</keyword>
<keyword evidence="4 7" id="KW-0812">Transmembrane</keyword>
<protein>
    <submittedName>
        <fullName evidence="9">Biopolymer transport protein ExbD</fullName>
    </submittedName>
</protein>
<keyword evidence="3" id="KW-1003">Cell membrane</keyword>
<dbReference type="RefSeq" id="WP_264601330.1">
    <property type="nucleotide sequence ID" value="NZ_JAOQNS010000005.1"/>
</dbReference>